<evidence type="ECO:0000313" key="3">
    <source>
        <dbReference type="Proteomes" id="UP000287171"/>
    </source>
</evidence>
<keyword evidence="1" id="KW-0812">Transmembrane</keyword>
<evidence type="ECO:0008006" key="4">
    <source>
        <dbReference type="Google" id="ProtNLM"/>
    </source>
</evidence>
<keyword evidence="1" id="KW-0472">Membrane</keyword>
<dbReference type="OrthoDB" id="265224at2"/>
<gene>
    <name evidence="2" type="ORF">KDA_74400</name>
</gene>
<evidence type="ECO:0000256" key="1">
    <source>
        <dbReference type="SAM" id="Phobius"/>
    </source>
</evidence>
<proteinExistence type="predicted"/>
<sequence>MKILFSFAEHVAGLLLRLSLGLVLLWIGLIHLINPQPVVVLLSMSLPFLAFSVAVYVLGALEIIAGILLIVGLWVRYVALLSLALFAGTLTIFVIAPIVTGFPVLTQMGQFLLKDVVLASAAITVMARDAASHEARRAQRTRSTA</sequence>
<keyword evidence="3" id="KW-1185">Reference proteome</keyword>
<accession>A0A402BKW0</accession>
<protein>
    <recommendedName>
        <fullName evidence="4">DUF417 family protein</fullName>
    </recommendedName>
</protein>
<feature type="transmembrane region" description="Helical" evidence="1">
    <location>
        <begin position="78"/>
        <end position="99"/>
    </location>
</feature>
<reference evidence="3" key="1">
    <citation type="submission" date="2018-12" db="EMBL/GenBank/DDBJ databases">
        <title>Tengunoibacter tsumagoiensis gen. nov., sp. nov., Dictyobacter kobayashii sp. nov., D. alpinus sp. nov., and D. joshuensis sp. nov. and description of Dictyobacteraceae fam. nov. within the order Ktedonobacterales isolated from Tengu-no-mugimeshi.</title>
        <authorList>
            <person name="Wang C.M."/>
            <person name="Zheng Y."/>
            <person name="Sakai Y."/>
            <person name="Toyoda A."/>
            <person name="Minakuchi Y."/>
            <person name="Abe K."/>
            <person name="Yokota A."/>
            <person name="Yabe S."/>
        </authorList>
    </citation>
    <scope>NUCLEOTIDE SEQUENCE [LARGE SCALE GENOMIC DNA]</scope>
    <source>
        <strain evidence="3">Uno16</strain>
    </source>
</reference>
<evidence type="ECO:0000313" key="2">
    <source>
        <dbReference type="EMBL" id="GCE31956.1"/>
    </source>
</evidence>
<dbReference type="InterPro" id="IPR007339">
    <property type="entry name" value="RclC-like"/>
</dbReference>
<dbReference type="Pfam" id="PF04224">
    <property type="entry name" value="DUF417"/>
    <property type="match status" value="1"/>
</dbReference>
<dbReference type="AlphaFoldDB" id="A0A402BKW0"/>
<dbReference type="EMBL" id="BIFT01000002">
    <property type="protein sequence ID" value="GCE31956.1"/>
    <property type="molecule type" value="Genomic_DNA"/>
</dbReference>
<organism evidence="2 3">
    <name type="scientific">Dictyobacter alpinus</name>
    <dbReference type="NCBI Taxonomy" id="2014873"/>
    <lineage>
        <taxon>Bacteria</taxon>
        <taxon>Bacillati</taxon>
        <taxon>Chloroflexota</taxon>
        <taxon>Ktedonobacteria</taxon>
        <taxon>Ktedonobacterales</taxon>
        <taxon>Dictyobacteraceae</taxon>
        <taxon>Dictyobacter</taxon>
    </lineage>
</organism>
<feature type="transmembrane region" description="Helical" evidence="1">
    <location>
        <begin position="45"/>
        <end position="71"/>
    </location>
</feature>
<name>A0A402BKW0_9CHLR</name>
<dbReference type="Proteomes" id="UP000287171">
    <property type="component" value="Unassembled WGS sequence"/>
</dbReference>
<keyword evidence="1" id="KW-1133">Transmembrane helix</keyword>
<dbReference type="RefSeq" id="WP_126631849.1">
    <property type="nucleotide sequence ID" value="NZ_BIFT01000002.1"/>
</dbReference>
<feature type="transmembrane region" description="Helical" evidence="1">
    <location>
        <begin position="12"/>
        <end position="33"/>
    </location>
</feature>
<comment type="caution">
    <text evidence="2">The sequence shown here is derived from an EMBL/GenBank/DDBJ whole genome shotgun (WGS) entry which is preliminary data.</text>
</comment>